<name>A0A921HIP8_9BACT</name>
<protein>
    <submittedName>
        <fullName evidence="1">AAA family ATPase</fullName>
    </submittedName>
</protein>
<dbReference type="Proteomes" id="UP000722357">
    <property type="component" value="Unassembled WGS sequence"/>
</dbReference>
<proteinExistence type="predicted"/>
<comment type="caution">
    <text evidence="1">The sequence shown here is derived from an EMBL/GenBank/DDBJ whole genome shotgun (WGS) entry which is preliminary data.</text>
</comment>
<sequence length="47" mass="5393">TVKGYDKRFRTYTLGFPNREVEEGFIKFLLPLYSATSKADSAFEIVS</sequence>
<dbReference type="AlphaFoldDB" id="A0A921HIP8"/>
<organism evidence="1 2">
    <name type="scientific">Phocaeicola plebeius</name>
    <dbReference type="NCBI Taxonomy" id="310297"/>
    <lineage>
        <taxon>Bacteria</taxon>
        <taxon>Pseudomonadati</taxon>
        <taxon>Bacteroidota</taxon>
        <taxon>Bacteroidia</taxon>
        <taxon>Bacteroidales</taxon>
        <taxon>Bacteroidaceae</taxon>
        <taxon>Phocaeicola</taxon>
    </lineage>
</organism>
<evidence type="ECO:0000313" key="1">
    <source>
        <dbReference type="EMBL" id="HJF81104.1"/>
    </source>
</evidence>
<accession>A0A921HIP8</accession>
<evidence type="ECO:0000313" key="2">
    <source>
        <dbReference type="Proteomes" id="UP000722357"/>
    </source>
</evidence>
<dbReference type="EMBL" id="DYWE01000059">
    <property type="protein sequence ID" value="HJF81104.1"/>
    <property type="molecule type" value="Genomic_DNA"/>
</dbReference>
<reference evidence="1" key="2">
    <citation type="submission" date="2021-09" db="EMBL/GenBank/DDBJ databases">
        <authorList>
            <person name="Gilroy R."/>
        </authorList>
    </citation>
    <scope>NUCLEOTIDE SEQUENCE</scope>
    <source>
        <strain evidence="1">9794</strain>
    </source>
</reference>
<gene>
    <name evidence="1" type="ORF">K8V40_05555</name>
</gene>
<reference evidence="1" key="1">
    <citation type="journal article" date="2021" name="PeerJ">
        <title>Extensive microbial diversity within the chicken gut microbiome revealed by metagenomics and culture.</title>
        <authorList>
            <person name="Gilroy R."/>
            <person name="Ravi A."/>
            <person name="Getino M."/>
            <person name="Pursley I."/>
            <person name="Horton D.L."/>
            <person name="Alikhan N.F."/>
            <person name="Baker D."/>
            <person name="Gharbi K."/>
            <person name="Hall N."/>
            <person name="Watson M."/>
            <person name="Adriaenssens E.M."/>
            <person name="Foster-Nyarko E."/>
            <person name="Jarju S."/>
            <person name="Secka A."/>
            <person name="Antonio M."/>
            <person name="Oren A."/>
            <person name="Chaudhuri R.R."/>
            <person name="La Ragione R."/>
            <person name="Hildebrand F."/>
            <person name="Pallen M.J."/>
        </authorList>
    </citation>
    <scope>NUCLEOTIDE SEQUENCE</scope>
    <source>
        <strain evidence="1">9794</strain>
    </source>
</reference>
<feature type="non-terminal residue" evidence="1">
    <location>
        <position position="1"/>
    </location>
</feature>